<feature type="region of interest" description="Disordered" evidence="1">
    <location>
        <begin position="468"/>
        <end position="498"/>
    </location>
</feature>
<feature type="domain" description="SCA7" evidence="2">
    <location>
        <begin position="260"/>
        <end position="327"/>
    </location>
</feature>
<organism evidence="3 4">
    <name type="scientific">Mucor saturninus</name>
    <dbReference type="NCBI Taxonomy" id="64648"/>
    <lineage>
        <taxon>Eukaryota</taxon>
        <taxon>Fungi</taxon>
        <taxon>Fungi incertae sedis</taxon>
        <taxon>Mucoromycota</taxon>
        <taxon>Mucoromycotina</taxon>
        <taxon>Mucoromycetes</taxon>
        <taxon>Mucorales</taxon>
        <taxon>Mucorineae</taxon>
        <taxon>Mucoraceae</taxon>
        <taxon>Mucor</taxon>
    </lineage>
</organism>
<feature type="compositionally biased region" description="Basic residues" evidence="1">
    <location>
        <begin position="248"/>
        <end position="261"/>
    </location>
</feature>
<feature type="non-terminal residue" evidence="3">
    <location>
        <position position="1"/>
    </location>
</feature>
<dbReference type="PROSITE" id="PS51505">
    <property type="entry name" value="SCA7"/>
    <property type="match status" value="1"/>
</dbReference>
<evidence type="ECO:0000313" key="4">
    <source>
        <dbReference type="Proteomes" id="UP000603453"/>
    </source>
</evidence>
<proteinExistence type="predicted"/>
<dbReference type="Pfam" id="PF08313">
    <property type="entry name" value="SCA7"/>
    <property type="match status" value="1"/>
</dbReference>
<dbReference type="EMBL" id="JAEPRD010000041">
    <property type="protein sequence ID" value="KAG2204799.1"/>
    <property type="molecule type" value="Genomic_DNA"/>
</dbReference>
<keyword evidence="4" id="KW-1185">Reference proteome</keyword>
<feature type="region of interest" description="Disordered" evidence="1">
    <location>
        <begin position="207"/>
        <end position="263"/>
    </location>
</feature>
<sequence length="520" mass="58011">MSSNGNVKKYTNTKDLLTEEQQDVLRSKVNKIERLQSGKERHFEPNIQKRSAELNNSNFFVDINNLSKPLLQSDPMASWSKHVTPNTLSVFQDEKSWNGISNVEIKKSQGKEFRDATGLAWSTLRDSMQIESEDDSESGSPVTTQLDAKDMEIFGAMPMRDDIVVVKCNHCQRPLLASKFKEHSVSCLGSAYADGKLNQRDFFSDDEEIESKRNSKKKKKSMNLDDDLDSLSTAAKRPPSASLEKNEKKKAKKEKMKKTTKQKVAPLDLDKQCGVIQGLNNMPCTRSLTCKSHSMGAKRAVDGRSQPYDVLLAAYQKKSIGRPNATTSQTTSGSSLVNNLSNGVSGKSIKNLKRLQNQISSTSVNGNNSLNSGVNNSGTSITPTTQTNEETYVDSDEEVENVMQALRLSRPAPLAQKPFFFVKRRRQCYRLRDILLDAMTPKSTVIKDTSSSISHSVLDNNAVMRQSYFQQQQQQQQQHQHQQQHQQQHSLGLGFATNGNNSMVVDNSGIFGEPNSPSFS</sequence>
<feature type="region of interest" description="Disordered" evidence="1">
    <location>
        <begin position="361"/>
        <end position="390"/>
    </location>
</feature>
<dbReference type="OrthoDB" id="21678at2759"/>
<dbReference type="AlphaFoldDB" id="A0A8H7R5I6"/>
<evidence type="ECO:0000259" key="2">
    <source>
        <dbReference type="PROSITE" id="PS51505"/>
    </source>
</evidence>
<dbReference type="InterPro" id="IPR037804">
    <property type="entry name" value="SGF73"/>
</dbReference>
<feature type="region of interest" description="Disordered" evidence="1">
    <location>
        <begin position="1"/>
        <end position="22"/>
    </location>
</feature>
<dbReference type="PANTHER" id="PTHR47805">
    <property type="entry name" value="SAGA-ASSOCIATED FACTOR 73"/>
    <property type="match status" value="1"/>
</dbReference>
<protein>
    <recommendedName>
        <fullName evidence="2">SCA7 domain-containing protein</fullName>
    </recommendedName>
</protein>
<evidence type="ECO:0000313" key="3">
    <source>
        <dbReference type="EMBL" id="KAG2204799.1"/>
    </source>
</evidence>
<feature type="compositionally biased region" description="Polar residues" evidence="1">
    <location>
        <begin position="381"/>
        <end position="390"/>
    </location>
</feature>
<name>A0A8H7R5I6_9FUNG</name>
<feature type="region of interest" description="Disordered" evidence="1">
    <location>
        <begin position="322"/>
        <end position="343"/>
    </location>
</feature>
<feature type="compositionally biased region" description="Low complexity" evidence="1">
    <location>
        <begin position="470"/>
        <end position="489"/>
    </location>
</feature>
<dbReference type="Proteomes" id="UP000603453">
    <property type="component" value="Unassembled WGS sequence"/>
</dbReference>
<gene>
    <name evidence="3" type="ORF">INT47_004074</name>
</gene>
<dbReference type="PANTHER" id="PTHR47805:SF1">
    <property type="entry name" value="SAGA-ASSOCIATED FACTOR 73"/>
    <property type="match status" value="1"/>
</dbReference>
<accession>A0A8H7R5I6</accession>
<feature type="compositionally biased region" description="Low complexity" evidence="1">
    <location>
        <begin position="332"/>
        <end position="343"/>
    </location>
</feature>
<dbReference type="Gene3D" id="6.10.140.1270">
    <property type="match status" value="1"/>
</dbReference>
<evidence type="ECO:0000256" key="1">
    <source>
        <dbReference type="SAM" id="MobiDB-lite"/>
    </source>
</evidence>
<feature type="compositionally biased region" description="Low complexity" evidence="1">
    <location>
        <begin position="361"/>
        <end position="380"/>
    </location>
</feature>
<comment type="caution">
    <text evidence="3">The sequence shown here is derived from an EMBL/GenBank/DDBJ whole genome shotgun (WGS) entry which is preliminary data.</text>
</comment>
<dbReference type="GO" id="GO:0000124">
    <property type="term" value="C:SAGA complex"/>
    <property type="evidence" value="ECO:0007669"/>
    <property type="project" value="InterPro"/>
</dbReference>
<feature type="compositionally biased region" description="Polar residues" evidence="1">
    <location>
        <begin position="1"/>
        <end position="15"/>
    </location>
</feature>
<reference evidence="3" key="1">
    <citation type="submission" date="2020-12" db="EMBL/GenBank/DDBJ databases">
        <title>Metabolic potential, ecology and presence of endohyphal bacteria is reflected in genomic diversity of Mucoromycotina.</title>
        <authorList>
            <person name="Muszewska A."/>
            <person name="Okrasinska A."/>
            <person name="Steczkiewicz K."/>
            <person name="Drgas O."/>
            <person name="Orlowska M."/>
            <person name="Perlinska-Lenart U."/>
            <person name="Aleksandrzak-Piekarczyk T."/>
            <person name="Szatraj K."/>
            <person name="Zielenkiewicz U."/>
            <person name="Pilsyk S."/>
            <person name="Malc E."/>
            <person name="Mieczkowski P."/>
            <person name="Kruszewska J.S."/>
            <person name="Biernat P."/>
            <person name="Pawlowska J."/>
        </authorList>
    </citation>
    <scope>NUCLEOTIDE SEQUENCE</scope>
    <source>
        <strain evidence="3">WA0000017839</strain>
    </source>
</reference>
<dbReference type="InterPro" id="IPR013243">
    <property type="entry name" value="SCA7_dom"/>
</dbReference>